<dbReference type="EMBL" id="LQRT01000047">
    <property type="protein sequence ID" value="KZS38527.1"/>
    <property type="molecule type" value="Genomic_DNA"/>
</dbReference>
<evidence type="ECO:0000259" key="1">
    <source>
        <dbReference type="Pfam" id="PF01548"/>
    </source>
</evidence>
<evidence type="ECO:0000313" key="4">
    <source>
        <dbReference type="Proteomes" id="UP000076715"/>
    </source>
</evidence>
<dbReference type="RefSeq" id="WP_066319012.1">
    <property type="nucleotide sequence ID" value="NZ_LQRT01000047.1"/>
</dbReference>
<proteinExistence type="predicted"/>
<reference evidence="3 4" key="1">
    <citation type="submission" date="2016-01" db="EMBL/GenBank/DDBJ databases">
        <title>The draft genome sequence of Aquimarina sp. RZW4-3-2.</title>
        <authorList>
            <person name="Wang Y."/>
        </authorList>
    </citation>
    <scope>NUCLEOTIDE SEQUENCE [LARGE SCALE GENOMIC DNA]</scope>
    <source>
        <strain evidence="3 4">RZW4-3-2</strain>
    </source>
</reference>
<accession>A0A162XAY1</accession>
<dbReference type="GO" id="GO:0006313">
    <property type="term" value="P:DNA transposition"/>
    <property type="evidence" value="ECO:0007669"/>
    <property type="project" value="InterPro"/>
</dbReference>
<dbReference type="InterPro" id="IPR002525">
    <property type="entry name" value="Transp_IS110-like_N"/>
</dbReference>
<dbReference type="Proteomes" id="UP000076715">
    <property type="component" value="Unassembled WGS sequence"/>
</dbReference>
<dbReference type="NCBIfam" id="NF033542">
    <property type="entry name" value="transpos_IS110"/>
    <property type="match status" value="1"/>
</dbReference>
<dbReference type="InterPro" id="IPR003346">
    <property type="entry name" value="Transposase_20"/>
</dbReference>
<gene>
    <name evidence="3" type="ORF">AWE51_25930</name>
</gene>
<name>A0A162XAY1_9FLAO</name>
<evidence type="ECO:0000313" key="3">
    <source>
        <dbReference type="EMBL" id="KZS38527.1"/>
    </source>
</evidence>
<evidence type="ECO:0000259" key="2">
    <source>
        <dbReference type="Pfam" id="PF02371"/>
    </source>
</evidence>
<dbReference type="Pfam" id="PF01548">
    <property type="entry name" value="DEDD_Tnp_IS110"/>
    <property type="match status" value="1"/>
</dbReference>
<dbReference type="AlphaFoldDB" id="A0A162XAY1"/>
<dbReference type="GO" id="GO:0003677">
    <property type="term" value="F:DNA binding"/>
    <property type="evidence" value="ECO:0007669"/>
    <property type="project" value="InterPro"/>
</dbReference>
<dbReference type="GO" id="GO:0004803">
    <property type="term" value="F:transposase activity"/>
    <property type="evidence" value="ECO:0007669"/>
    <property type="project" value="InterPro"/>
</dbReference>
<dbReference type="PANTHER" id="PTHR33055">
    <property type="entry name" value="TRANSPOSASE FOR INSERTION SEQUENCE ELEMENT IS1111A"/>
    <property type="match status" value="1"/>
</dbReference>
<dbReference type="Pfam" id="PF02371">
    <property type="entry name" value="Transposase_20"/>
    <property type="match status" value="1"/>
</dbReference>
<dbReference type="OrthoDB" id="964423at2"/>
<keyword evidence="4" id="KW-1185">Reference proteome</keyword>
<sequence>MKFNDVIGIDVSKKTLDAFIYSSQAKNCFENNKIGFKNMVSWIKNNSTFSQIRSVFVFEFTGIYSNNLALYLDSNNFKFCMVPGLDIKRSIGIARGKDDQIDAKRIAIYGYRLKEELIPMELPQKDISKLKSLMTLKKQLIRQRAAFKAKLKEQKLVFNSKEYKLIFNIQEQLINYLSKKIIMLENEILTIIKNNEHLKNNFKLIKSIKGIGDQSAITLIIVTNNFKKFKSWRKFAAYCGTAPFPYQSGTSLKGRTRVSNLANKDIKSIMHMCAMAAIQHNPEMKEYFQKRTLEGKNKMSTINIIRNKLLARIFATIKRQTPYVNTMKFVA</sequence>
<organism evidence="3 4">
    <name type="scientific">Aquimarina aggregata</name>
    <dbReference type="NCBI Taxonomy" id="1642818"/>
    <lineage>
        <taxon>Bacteria</taxon>
        <taxon>Pseudomonadati</taxon>
        <taxon>Bacteroidota</taxon>
        <taxon>Flavobacteriia</taxon>
        <taxon>Flavobacteriales</taxon>
        <taxon>Flavobacteriaceae</taxon>
        <taxon>Aquimarina</taxon>
    </lineage>
</organism>
<protein>
    <submittedName>
        <fullName evidence="3">Transposase</fullName>
    </submittedName>
</protein>
<dbReference type="InterPro" id="IPR047650">
    <property type="entry name" value="Transpos_IS110"/>
</dbReference>
<feature type="domain" description="Transposase IS110-like N-terminal" evidence="1">
    <location>
        <begin position="7"/>
        <end position="153"/>
    </location>
</feature>
<dbReference type="PANTHER" id="PTHR33055:SF3">
    <property type="entry name" value="PUTATIVE TRANSPOSASE FOR IS117-RELATED"/>
    <property type="match status" value="1"/>
</dbReference>
<feature type="domain" description="Transposase IS116/IS110/IS902 C-terminal" evidence="2">
    <location>
        <begin position="203"/>
        <end position="289"/>
    </location>
</feature>
<comment type="caution">
    <text evidence="3">The sequence shown here is derived from an EMBL/GenBank/DDBJ whole genome shotgun (WGS) entry which is preliminary data.</text>
</comment>